<name>A0A7C4D0P3_9CREN</name>
<dbReference type="AlphaFoldDB" id="A0A7C4D0P3"/>
<reference evidence="1" key="1">
    <citation type="journal article" date="2020" name="mSystems">
        <title>Genome- and Community-Level Interaction Insights into Carbon Utilization and Element Cycling Functions of Hydrothermarchaeota in Hydrothermal Sediment.</title>
        <authorList>
            <person name="Zhou Z."/>
            <person name="Liu Y."/>
            <person name="Xu W."/>
            <person name="Pan J."/>
            <person name="Luo Z.H."/>
            <person name="Li M."/>
        </authorList>
    </citation>
    <scope>NUCLEOTIDE SEQUENCE [LARGE SCALE GENOMIC DNA]</scope>
    <source>
        <strain evidence="1">SpSt-658</strain>
    </source>
</reference>
<gene>
    <name evidence="1" type="ORF">ENU31_01270</name>
</gene>
<evidence type="ECO:0000313" key="1">
    <source>
        <dbReference type="EMBL" id="HGM07028.1"/>
    </source>
</evidence>
<accession>A0A7C4D0P3</accession>
<sequence>MSDECPYCGGQLIQDSETMAYVCPFCATVFDYVMLPSVKQSTYIEKTTRYRFDNKTEQLIEELFYGTIPRELRRMRKDNAMRIMKTLEALVKKRLNNVDWNTVRKAIELAKKYRINIDLSSIRSEQVLNSIKNLIETHNLNIDAEKIYLFTIKHRDLWSGRRPENIATIFTYLYAKHKLGIEIQIPMSQSTKKYIKIFEKILRERGEI</sequence>
<evidence type="ECO:0008006" key="2">
    <source>
        <dbReference type="Google" id="ProtNLM"/>
    </source>
</evidence>
<protein>
    <recommendedName>
        <fullName evidence="2">TFIIB-type zinc ribbon-containing protein</fullName>
    </recommendedName>
</protein>
<dbReference type="Gene3D" id="1.10.472.170">
    <property type="match status" value="1"/>
</dbReference>
<comment type="caution">
    <text evidence="1">The sequence shown here is derived from an EMBL/GenBank/DDBJ whole genome shotgun (WGS) entry which is preliminary data.</text>
</comment>
<proteinExistence type="predicted"/>
<organism evidence="1">
    <name type="scientific">Ignisphaera aggregans</name>
    <dbReference type="NCBI Taxonomy" id="334771"/>
    <lineage>
        <taxon>Archaea</taxon>
        <taxon>Thermoproteota</taxon>
        <taxon>Thermoprotei</taxon>
        <taxon>Desulfurococcales</taxon>
        <taxon>Desulfurococcaceae</taxon>
        <taxon>Ignisphaera</taxon>
    </lineage>
</organism>
<dbReference type="EMBL" id="DTCA01000046">
    <property type="protein sequence ID" value="HGM07028.1"/>
    <property type="molecule type" value="Genomic_DNA"/>
</dbReference>